<keyword evidence="3" id="KW-0804">Transcription</keyword>
<dbReference type="Pfam" id="PF09339">
    <property type="entry name" value="HTH_IclR"/>
    <property type="match status" value="1"/>
</dbReference>
<accession>A0A2T0STV7</accession>
<sequence length="267" mass="28442">MSGQSERTKGGSAYRERNSTADRALEILNMFEDDVPVVSAVQVAERLGVARSTGYRYLQSLVVNRYLEEAPGGRFRLGMRVLELARLARRTHSLTDIAAPVLEGLAEAVDETALLTRRVGGVVTCLDRAESHAHRVRISYERGSTLPVNAGASALAILAFAPSAEARAILESSPLQRFTPATLVDVEAVMDRLEVIRRDGYAITRSEVDHDVLGVAAPIRDGSGKATAAISIAAVASRVSAQLEREIIAAVLAAAARVTAEVAALDA</sequence>
<dbReference type="GO" id="GO:0003677">
    <property type="term" value="F:DNA binding"/>
    <property type="evidence" value="ECO:0007669"/>
    <property type="project" value="UniProtKB-KW"/>
</dbReference>
<gene>
    <name evidence="6" type="ORF">CLV43_111221</name>
</gene>
<dbReference type="PANTHER" id="PTHR30136:SF35">
    <property type="entry name" value="HTH-TYPE TRANSCRIPTIONAL REGULATOR RV1719"/>
    <property type="match status" value="1"/>
</dbReference>
<dbReference type="OrthoDB" id="4474362at2"/>
<organism evidence="6 7">
    <name type="scientific">Umezawaea tangerina</name>
    <dbReference type="NCBI Taxonomy" id="84725"/>
    <lineage>
        <taxon>Bacteria</taxon>
        <taxon>Bacillati</taxon>
        <taxon>Actinomycetota</taxon>
        <taxon>Actinomycetes</taxon>
        <taxon>Pseudonocardiales</taxon>
        <taxon>Pseudonocardiaceae</taxon>
        <taxon>Umezawaea</taxon>
    </lineage>
</organism>
<dbReference type="Gene3D" id="3.30.450.40">
    <property type="match status" value="1"/>
</dbReference>
<evidence type="ECO:0000259" key="5">
    <source>
        <dbReference type="PROSITE" id="PS51078"/>
    </source>
</evidence>
<dbReference type="GO" id="GO:0045892">
    <property type="term" value="P:negative regulation of DNA-templated transcription"/>
    <property type="evidence" value="ECO:0007669"/>
    <property type="project" value="TreeGrafter"/>
</dbReference>
<feature type="domain" description="HTH iclR-type" evidence="4">
    <location>
        <begin position="18"/>
        <end position="79"/>
    </location>
</feature>
<dbReference type="InterPro" id="IPR036388">
    <property type="entry name" value="WH-like_DNA-bd_sf"/>
</dbReference>
<evidence type="ECO:0000259" key="4">
    <source>
        <dbReference type="PROSITE" id="PS51077"/>
    </source>
</evidence>
<dbReference type="RefSeq" id="WP_106192300.1">
    <property type="nucleotide sequence ID" value="NZ_PVTF01000011.1"/>
</dbReference>
<dbReference type="Pfam" id="PF01614">
    <property type="entry name" value="IclR_C"/>
    <property type="match status" value="1"/>
</dbReference>
<dbReference type="SMART" id="SM00346">
    <property type="entry name" value="HTH_ICLR"/>
    <property type="match status" value="1"/>
</dbReference>
<evidence type="ECO:0000313" key="6">
    <source>
        <dbReference type="EMBL" id="PRY36849.1"/>
    </source>
</evidence>
<comment type="caution">
    <text evidence="6">The sequence shown here is derived from an EMBL/GenBank/DDBJ whole genome shotgun (WGS) entry which is preliminary data.</text>
</comment>
<dbReference type="PROSITE" id="PS51078">
    <property type="entry name" value="ICLR_ED"/>
    <property type="match status" value="1"/>
</dbReference>
<evidence type="ECO:0000256" key="3">
    <source>
        <dbReference type="ARBA" id="ARBA00023163"/>
    </source>
</evidence>
<dbReference type="SUPFAM" id="SSF55781">
    <property type="entry name" value="GAF domain-like"/>
    <property type="match status" value="1"/>
</dbReference>
<dbReference type="GO" id="GO:0003700">
    <property type="term" value="F:DNA-binding transcription factor activity"/>
    <property type="evidence" value="ECO:0007669"/>
    <property type="project" value="TreeGrafter"/>
</dbReference>
<keyword evidence="2" id="KW-0238">DNA-binding</keyword>
<reference evidence="6 7" key="1">
    <citation type="submission" date="2018-03" db="EMBL/GenBank/DDBJ databases">
        <title>Genomic Encyclopedia of Archaeal and Bacterial Type Strains, Phase II (KMG-II): from individual species to whole genera.</title>
        <authorList>
            <person name="Goeker M."/>
        </authorList>
    </citation>
    <scope>NUCLEOTIDE SEQUENCE [LARGE SCALE GENOMIC DNA]</scope>
    <source>
        <strain evidence="6 7">DSM 44720</strain>
    </source>
</reference>
<proteinExistence type="predicted"/>
<dbReference type="Gene3D" id="1.10.10.10">
    <property type="entry name" value="Winged helix-like DNA-binding domain superfamily/Winged helix DNA-binding domain"/>
    <property type="match status" value="1"/>
</dbReference>
<feature type="domain" description="IclR-ED" evidence="5">
    <location>
        <begin position="80"/>
        <end position="264"/>
    </location>
</feature>
<dbReference type="InterPro" id="IPR029016">
    <property type="entry name" value="GAF-like_dom_sf"/>
</dbReference>
<dbReference type="InterPro" id="IPR050707">
    <property type="entry name" value="HTH_MetabolicPath_Reg"/>
</dbReference>
<dbReference type="InterPro" id="IPR005471">
    <property type="entry name" value="Tscrpt_reg_IclR_N"/>
</dbReference>
<dbReference type="InterPro" id="IPR036390">
    <property type="entry name" value="WH_DNA-bd_sf"/>
</dbReference>
<evidence type="ECO:0000256" key="2">
    <source>
        <dbReference type="ARBA" id="ARBA00023125"/>
    </source>
</evidence>
<dbReference type="PANTHER" id="PTHR30136">
    <property type="entry name" value="HELIX-TURN-HELIX TRANSCRIPTIONAL REGULATOR, ICLR FAMILY"/>
    <property type="match status" value="1"/>
</dbReference>
<dbReference type="SUPFAM" id="SSF46785">
    <property type="entry name" value="Winged helix' DNA-binding domain"/>
    <property type="match status" value="1"/>
</dbReference>
<evidence type="ECO:0000256" key="1">
    <source>
        <dbReference type="ARBA" id="ARBA00023015"/>
    </source>
</evidence>
<evidence type="ECO:0000313" key="7">
    <source>
        <dbReference type="Proteomes" id="UP000239494"/>
    </source>
</evidence>
<dbReference type="PROSITE" id="PS51077">
    <property type="entry name" value="HTH_ICLR"/>
    <property type="match status" value="1"/>
</dbReference>
<protein>
    <submittedName>
        <fullName evidence="6">IclR family transcriptional regulator</fullName>
    </submittedName>
</protein>
<keyword evidence="1" id="KW-0805">Transcription regulation</keyword>
<dbReference type="EMBL" id="PVTF01000011">
    <property type="protein sequence ID" value="PRY36849.1"/>
    <property type="molecule type" value="Genomic_DNA"/>
</dbReference>
<dbReference type="AlphaFoldDB" id="A0A2T0STV7"/>
<dbReference type="InterPro" id="IPR014757">
    <property type="entry name" value="Tscrpt_reg_IclR_C"/>
</dbReference>
<dbReference type="Proteomes" id="UP000239494">
    <property type="component" value="Unassembled WGS sequence"/>
</dbReference>
<keyword evidence="7" id="KW-1185">Reference proteome</keyword>
<name>A0A2T0STV7_9PSEU</name>